<evidence type="ECO:0000256" key="6">
    <source>
        <dbReference type="ARBA" id="ARBA00023204"/>
    </source>
</evidence>
<keyword evidence="4" id="KW-0227">DNA damage</keyword>
<dbReference type="CDD" id="cd22921">
    <property type="entry name" value="HFD_CENP-X"/>
    <property type="match status" value="1"/>
</dbReference>
<dbReference type="PANTHER" id="PTHR28680">
    <property type="entry name" value="CENTROMERE PROTEIN X"/>
    <property type="match status" value="1"/>
</dbReference>
<evidence type="ECO:0000256" key="5">
    <source>
        <dbReference type="ARBA" id="ARBA00023125"/>
    </source>
</evidence>
<dbReference type="Gene3D" id="6.10.130.30">
    <property type="match status" value="1"/>
</dbReference>
<comment type="subcellular location">
    <subcellularLocation>
        <location evidence="1">Nucleus</location>
    </subcellularLocation>
</comment>
<keyword evidence="11" id="KW-1185">Reference proteome</keyword>
<dbReference type="Proteomes" id="UP000837857">
    <property type="component" value="Chromosome 14"/>
</dbReference>
<keyword evidence="5" id="KW-0238">DNA-binding</keyword>
<dbReference type="Pfam" id="PF09415">
    <property type="entry name" value="CENP-X"/>
    <property type="match status" value="1"/>
</dbReference>
<accession>A0ABN8I1G6</accession>
<evidence type="ECO:0000256" key="1">
    <source>
        <dbReference type="ARBA" id="ARBA00004123"/>
    </source>
</evidence>
<dbReference type="PANTHER" id="PTHR28680:SF1">
    <property type="entry name" value="CENTROMERE PROTEIN X"/>
    <property type="match status" value="1"/>
</dbReference>
<dbReference type="InterPro" id="IPR018552">
    <property type="entry name" value="CENP-X"/>
</dbReference>
<dbReference type="EMBL" id="OW152826">
    <property type="protein sequence ID" value="CAH2042595.1"/>
    <property type="molecule type" value="Genomic_DNA"/>
</dbReference>
<evidence type="ECO:0000256" key="9">
    <source>
        <dbReference type="SAM" id="MobiDB-lite"/>
    </source>
</evidence>
<keyword evidence="7" id="KW-0539">Nucleus</keyword>
<protein>
    <recommendedName>
        <fullName evidence="3">Centromere protein X</fullName>
    </recommendedName>
</protein>
<reference evidence="10" key="1">
    <citation type="submission" date="2022-03" db="EMBL/GenBank/DDBJ databases">
        <authorList>
            <person name="Martin H S."/>
        </authorList>
    </citation>
    <scope>NUCLEOTIDE SEQUENCE</scope>
</reference>
<organism evidence="10 11">
    <name type="scientific">Iphiclides podalirius</name>
    <name type="common">scarce swallowtail</name>
    <dbReference type="NCBI Taxonomy" id="110791"/>
    <lineage>
        <taxon>Eukaryota</taxon>
        <taxon>Metazoa</taxon>
        <taxon>Ecdysozoa</taxon>
        <taxon>Arthropoda</taxon>
        <taxon>Hexapoda</taxon>
        <taxon>Insecta</taxon>
        <taxon>Pterygota</taxon>
        <taxon>Neoptera</taxon>
        <taxon>Endopterygota</taxon>
        <taxon>Lepidoptera</taxon>
        <taxon>Glossata</taxon>
        <taxon>Ditrysia</taxon>
        <taxon>Papilionoidea</taxon>
        <taxon>Papilionidae</taxon>
        <taxon>Papilioninae</taxon>
        <taxon>Iphiclides</taxon>
    </lineage>
</organism>
<evidence type="ECO:0000256" key="8">
    <source>
        <dbReference type="ARBA" id="ARBA00047146"/>
    </source>
</evidence>
<feature type="compositionally biased region" description="Polar residues" evidence="9">
    <location>
        <begin position="1"/>
        <end position="11"/>
    </location>
</feature>
<feature type="non-terminal residue" evidence="10">
    <location>
        <position position="1"/>
    </location>
</feature>
<comment type="similarity">
    <text evidence="2">Belongs to the CENP-X/MHF2 family.</text>
</comment>
<evidence type="ECO:0000313" key="10">
    <source>
        <dbReference type="EMBL" id="CAH2042595.1"/>
    </source>
</evidence>
<comment type="subunit">
    <text evidence="8">Heterodimer with CENPX, sometimes called MHF; this interaction stabilizes both partners. MHF heterodimers can assemble to form tetrameric structures. MHF also coassemble with CENPT-CENPW heterodimers at centromeres to form the tetrameric CENP-T-W-S-X complex. Forms a discrete complex with FANCM and CENPX, called FANCM-MHF; this interaction, probably mediated by direct binding between CENPS and FANCM, leads to synergistic activation of double-stranded DNA binding and strongly stimulates FANCM-mediated DNA remodeling. Recruited by FANCM to the Fanconi anemia (FA) core complex, which consists of CENPS, CENPX, FANCA, FANCB, FANCC, FANCE, FANCF, FANCG, FANCL, FANCM, FAAP24 and FAAP100. The FA core complex associates with Bloom syndrome (BLM) complex, which consists of at least BLM, DNA topoisomerase 3-alpha (TOP3A), RMI1/BLAP75, RPA1/RPA70 and RPA2/RPA32. The super complex between FA and BLM is called BRAFT.</text>
</comment>
<proteinExistence type="inferred from homology"/>
<feature type="region of interest" description="Disordered" evidence="9">
    <location>
        <begin position="1"/>
        <end position="20"/>
    </location>
</feature>
<evidence type="ECO:0000313" key="11">
    <source>
        <dbReference type="Proteomes" id="UP000837857"/>
    </source>
</evidence>
<evidence type="ECO:0000256" key="2">
    <source>
        <dbReference type="ARBA" id="ARBA00009359"/>
    </source>
</evidence>
<sequence length="97" mass="10544">MARTKNNSGENNVDPATVQANVKSSIHDELMKELLADSFEDDSTKINTEGLALVLETAKCLVSETCLRAASTAVHENCEKVGMTNVEKILTQVLCDF</sequence>
<evidence type="ECO:0000256" key="4">
    <source>
        <dbReference type="ARBA" id="ARBA00022763"/>
    </source>
</evidence>
<name>A0ABN8I1G6_9NEOP</name>
<gene>
    <name evidence="10" type="ORF">IPOD504_LOCUS3947</name>
</gene>
<evidence type="ECO:0000256" key="3">
    <source>
        <dbReference type="ARBA" id="ARBA00016388"/>
    </source>
</evidence>
<keyword evidence="6" id="KW-0234">DNA repair</keyword>
<evidence type="ECO:0000256" key="7">
    <source>
        <dbReference type="ARBA" id="ARBA00023242"/>
    </source>
</evidence>